<dbReference type="Proteomes" id="UP000004095">
    <property type="component" value="Unassembled WGS sequence"/>
</dbReference>
<dbReference type="AlphaFoldDB" id="A1ZDT8"/>
<proteinExistence type="predicted"/>
<reference evidence="2 3" key="1">
    <citation type="submission" date="2007-01" db="EMBL/GenBank/DDBJ databases">
        <authorList>
            <person name="Haygood M."/>
            <person name="Podell S."/>
            <person name="Anderson C."/>
            <person name="Hopkinson B."/>
            <person name="Roe K."/>
            <person name="Barbeau K."/>
            <person name="Gaasterland T."/>
            <person name="Ferriera S."/>
            <person name="Johnson J."/>
            <person name="Kravitz S."/>
            <person name="Beeson K."/>
            <person name="Sutton G."/>
            <person name="Rogers Y.-H."/>
            <person name="Friedman R."/>
            <person name="Frazier M."/>
            <person name="Venter J.C."/>
        </authorList>
    </citation>
    <scope>NUCLEOTIDE SEQUENCE [LARGE SCALE GENOMIC DNA]</scope>
    <source>
        <strain evidence="2 3">ATCC 23134</strain>
    </source>
</reference>
<dbReference type="Gene3D" id="3.40.50.880">
    <property type="match status" value="1"/>
</dbReference>
<dbReference type="PANTHER" id="PTHR43130:SF14">
    <property type="entry name" value="DJ-1_PFPI DOMAIN-CONTAINING PROTEIN"/>
    <property type="match status" value="1"/>
</dbReference>
<comment type="caution">
    <text evidence="2">The sequence shown here is derived from an EMBL/GenBank/DDBJ whole genome shotgun (WGS) entry which is preliminary data.</text>
</comment>
<dbReference type="InterPro" id="IPR029062">
    <property type="entry name" value="Class_I_gatase-like"/>
</dbReference>
<dbReference type="eggNOG" id="COG4977">
    <property type="taxonomic scope" value="Bacteria"/>
</dbReference>
<feature type="domain" description="DJ-1/PfpI" evidence="1">
    <location>
        <begin position="8"/>
        <end position="176"/>
    </location>
</feature>
<dbReference type="Pfam" id="PF01965">
    <property type="entry name" value="DJ-1_PfpI"/>
    <property type="match status" value="1"/>
</dbReference>
<dbReference type="RefSeq" id="WP_002693783.1">
    <property type="nucleotide sequence ID" value="NZ_AAWS01000003.1"/>
</dbReference>
<organism evidence="2 3">
    <name type="scientific">Microscilla marina ATCC 23134</name>
    <dbReference type="NCBI Taxonomy" id="313606"/>
    <lineage>
        <taxon>Bacteria</taxon>
        <taxon>Pseudomonadati</taxon>
        <taxon>Bacteroidota</taxon>
        <taxon>Cytophagia</taxon>
        <taxon>Cytophagales</taxon>
        <taxon>Microscillaceae</taxon>
        <taxon>Microscilla</taxon>
    </lineage>
</organism>
<dbReference type="GO" id="GO:0006355">
    <property type="term" value="P:regulation of DNA-templated transcription"/>
    <property type="evidence" value="ECO:0007669"/>
    <property type="project" value="TreeGrafter"/>
</dbReference>
<dbReference type="InterPro" id="IPR002818">
    <property type="entry name" value="DJ-1/PfpI"/>
</dbReference>
<sequence length="201" mass="22287">MDNKKYNVGIYLFDDVEVLDFAGPFEVFAVTAELSDYQYFEVFTISESGQQVKARNGLKVQPDYSFENHPAIDVLIVPGGMGTREVFKHQKPLDWIAKTDTTTHITMSVCTGALLLAKLGLLNNQPATTHHTTFDFLRKVSPTTEVIEDQRFVDNGHVMTAGGIAAGIDLSLHVVEKLFGKEAVAKTLTEMEYGDWRAATV</sequence>
<dbReference type="CDD" id="cd03139">
    <property type="entry name" value="GATase1_PfpI_2"/>
    <property type="match status" value="1"/>
</dbReference>
<dbReference type="OrthoDB" id="6382410at2"/>
<evidence type="ECO:0000313" key="2">
    <source>
        <dbReference type="EMBL" id="EAY31246.1"/>
    </source>
</evidence>
<dbReference type="InterPro" id="IPR052158">
    <property type="entry name" value="INH-QAR"/>
</dbReference>
<accession>A1ZDT8</accession>
<keyword evidence="3" id="KW-1185">Reference proteome</keyword>
<evidence type="ECO:0000313" key="3">
    <source>
        <dbReference type="Proteomes" id="UP000004095"/>
    </source>
</evidence>
<dbReference type="PANTHER" id="PTHR43130">
    <property type="entry name" value="ARAC-FAMILY TRANSCRIPTIONAL REGULATOR"/>
    <property type="match status" value="1"/>
</dbReference>
<protein>
    <submittedName>
        <fullName evidence="2">Transcriptional regulator, AraC family</fullName>
    </submittedName>
</protein>
<dbReference type="SUPFAM" id="SSF52317">
    <property type="entry name" value="Class I glutamine amidotransferase-like"/>
    <property type="match status" value="1"/>
</dbReference>
<name>A1ZDT8_MICM2</name>
<dbReference type="EMBL" id="AAWS01000003">
    <property type="protein sequence ID" value="EAY31246.1"/>
    <property type="molecule type" value="Genomic_DNA"/>
</dbReference>
<gene>
    <name evidence="2" type="ORF">M23134_04079</name>
</gene>
<evidence type="ECO:0000259" key="1">
    <source>
        <dbReference type="Pfam" id="PF01965"/>
    </source>
</evidence>